<gene>
    <name evidence="1" type="primary">Nfu_g_1_002606</name>
</gene>
<dbReference type="EMBL" id="HAEE01002225">
    <property type="protein sequence ID" value="SBR22245.1"/>
    <property type="molecule type" value="Transcribed_RNA"/>
</dbReference>
<organism evidence="1">
    <name type="scientific">Nothobranchius kuhntae</name>
    <name type="common">Beira killifish</name>
    <dbReference type="NCBI Taxonomy" id="321403"/>
    <lineage>
        <taxon>Eukaryota</taxon>
        <taxon>Metazoa</taxon>
        <taxon>Chordata</taxon>
        <taxon>Craniata</taxon>
        <taxon>Vertebrata</taxon>
        <taxon>Euteleostomi</taxon>
        <taxon>Actinopterygii</taxon>
        <taxon>Neopterygii</taxon>
        <taxon>Teleostei</taxon>
        <taxon>Neoteleostei</taxon>
        <taxon>Acanthomorphata</taxon>
        <taxon>Ovalentaria</taxon>
        <taxon>Atherinomorphae</taxon>
        <taxon>Cyprinodontiformes</taxon>
        <taxon>Nothobranchiidae</taxon>
        <taxon>Nothobranchius</taxon>
    </lineage>
</organism>
<reference evidence="1" key="2">
    <citation type="submission" date="2016-06" db="EMBL/GenBank/DDBJ databases">
        <title>The genome of a short-lived fish provides insights into sex chromosome evolution and the genetic control of aging.</title>
        <authorList>
            <person name="Reichwald K."/>
            <person name="Felder M."/>
            <person name="Petzold A."/>
            <person name="Koch P."/>
            <person name="Groth M."/>
            <person name="Platzer M."/>
        </authorList>
    </citation>
    <scope>NUCLEOTIDE SEQUENCE</scope>
    <source>
        <tissue evidence="1">Brain</tissue>
    </source>
</reference>
<name>A0A1A8JQ67_NOTKU</name>
<sequence>LAFLCKLVVKMEKVMTFGYKQCLPWVLGLSLRDPKRSRSIIQRDLRLEPLLRLMERRPMRWFRHQIRTPAHSTRSRSQTT</sequence>
<protein>
    <submittedName>
        <fullName evidence="1">Uncharacterized protein</fullName>
    </submittedName>
</protein>
<dbReference type="AlphaFoldDB" id="A0A1A8JQ67"/>
<proteinExistence type="predicted"/>
<feature type="non-terminal residue" evidence="1">
    <location>
        <position position="1"/>
    </location>
</feature>
<reference evidence="1" key="1">
    <citation type="submission" date="2016-05" db="EMBL/GenBank/DDBJ databases">
        <authorList>
            <person name="Lavstsen T."/>
            <person name="Jespersen J.S."/>
        </authorList>
    </citation>
    <scope>NUCLEOTIDE SEQUENCE</scope>
    <source>
        <tissue evidence="1">Brain</tissue>
    </source>
</reference>
<accession>A0A1A8JQ67</accession>
<evidence type="ECO:0000313" key="1">
    <source>
        <dbReference type="EMBL" id="SBR22245.1"/>
    </source>
</evidence>
<feature type="non-terminal residue" evidence="1">
    <location>
        <position position="80"/>
    </location>
</feature>